<evidence type="ECO:0000313" key="4">
    <source>
        <dbReference type="Proteomes" id="UP000226592"/>
    </source>
</evidence>
<protein>
    <recommendedName>
        <fullName evidence="2">Glycerophosphoryl diester phosphodiesterase membrane domain-containing protein</fullName>
    </recommendedName>
</protein>
<feature type="transmembrane region" description="Helical" evidence="1">
    <location>
        <begin position="73"/>
        <end position="94"/>
    </location>
</feature>
<feature type="transmembrane region" description="Helical" evidence="1">
    <location>
        <begin position="150"/>
        <end position="177"/>
    </location>
</feature>
<evidence type="ECO:0000259" key="2">
    <source>
        <dbReference type="Pfam" id="PF10110"/>
    </source>
</evidence>
<organism evidence="3 4">
    <name type="scientific">Candidatus Iainarchaeum sp</name>
    <dbReference type="NCBI Taxonomy" id="3101447"/>
    <lineage>
        <taxon>Archaea</taxon>
        <taxon>Candidatus Iainarchaeota</taxon>
        <taxon>Candidatus Iainarchaeia</taxon>
        <taxon>Candidatus Iainarchaeales</taxon>
        <taxon>Candidatus Iainarchaeaceae</taxon>
        <taxon>Candidatus Iainarchaeum</taxon>
    </lineage>
</organism>
<feature type="transmembrane region" description="Helical" evidence="1">
    <location>
        <begin position="122"/>
        <end position="144"/>
    </location>
</feature>
<comment type="caution">
    <text evidence="3">The sequence shown here is derived from an EMBL/GenBank/DDBJ whole genome shotgun (WGS) entry which is preliminary data.</text>
</comment>
<dbReference type="InterPro" id="IPR018476">
    <property type="entry name" value="GlyceroP-diester-Pdiesterase_M"/>
</dbReference>
<name>A0A2D6M121_9ARCH</name>
<dbReference type="EMBL" id="NZBU01000008">
    <property type="protein sequence ID" value="MAG22126.1"/>
    <property type="molecule type" value="Genomic_DNA"/>
</dbReference>
<dbReference type="AlphaFoldDB" id="A0A2D6M121"/>
<keyword evidence="1" id="KW-0472">Membrane</keyword>
<proteinExistence type="predicted"/>
<accession>A0A2D6M121</accession>
<gene>
    <name evidence="3" type="ORF">CL943_02365</name>
</gene>
<evidence type="ECO:0000256" key="1">
    <source>
        <dbReference type="SAM" id="Phobius"/>
    </source>
</evidence>
<sequence length="262" mass="29310">MIDSILKAFKSIVKKPALLIPPIVIPTLLVALIFLFIEPLANLLVEVLFLENVPESPLFALPIHFLAMYPIEILSVVLLVFVFSVIWAATAFFYSKVANDLSAGGGSIGEALRATKEAFGKIVALIVFFYVIGFFSAILLWLFMLLPATIGFILSMLFAVLLFYVFVKLSFTIPAMAIDNLGVKEALAKSWVFTKKKFLSVIIFLFVVSVLSTFILRIEEAIETLFSDEIITSILFLIFWLFATVFSNLAVAFYYLKKQFGK</sequence>
<evidence type="ECO:0000313" key="3">
    <source>
        <dbReference type="EMBL" id="MAG22126.1"/>
    </source>
</evidence>
<dbReference type="Proteomes" id="UP000226592">
    <property type="component" value="Unassembled WGS sequence"/>
</dbReference>
<keyword evidence="1" id="KW-1133">Transmembrane helix</keyword>
<keyword evidence="1" id="KW-0812">Transmembrane</keyword>
<feature type="transmembrane region" description="Helical" evidence="1">
    <location>
        <begin position="17"/>
        <end position="37"/>
    </location>
</feature>
<feature type="transmembrane region" description="Helical" evidence="1">
    <location>
        <begin position="230"/>
        <end position="256"/>
    </location>
</feature>
<dbReference type="Pfam" id="PF10110">
    <property type="entry name" value="GPDPase_memb"/>
    <property type="match status" value="1"/>
</dbReference>
<reference evidence="4" key="1">
    <citation type="submission" date="2017-09" db="EMBL/GenBank/DDBJ databases">
        <title>The Reconstruction of 2,631 Draft Metagenome-Assembled Genomes from the Global Oceans.</title>
        <authorList>
            <person name="Tully B.J."/>
            <person name="Graham E.D."/>
            <person name="Heidelberg J.F."/>
        </authorList>
    </citation>
    <scope>NUCLEOTIDE SEQUENCE [LARGE SCALE GENOMIC DNA]</scope>
</reference>
<feature type="transmembrane region" description="Helical" evidence="1">
    <location>
        <begin position="198"/>
        <end position="218"/>
    </location>
</feature>
<feature type="domain" description="Glycerophosphoryl diester phosphodiesterase membrane" evidence="2">
    <location>
        <begin position="149"/>
        <end position="218"/>
    </location>
</feature>